<comment type="subcellular location">
    <subcellularLocation>
        <location evidence="1">Cell projection</location>
        <location evidence="1">Cilium</location>
    </subcellularLocation>
</comment>
<organism evidence="6 7">
    <name type="scientific">Carpediemonas membranifera</name>
    <dbReference type="NCBI Taxonomy" id="201153"/>
    <lineage>
        <taxon>Eukaryota</taxon>
        <taxon>Metamonada</taxon>
        <taxon>Carpediemonas-like organisms</taxon>
        <taxon>Carpediemonas</taxon>
    </lineage>
</organism>
<dbReference type="GO" id="GO:0030992">
    <property type="term" value="C:intraciliary transport particle B"/>
    <property type="evidence" value="ECO:0007669"/>
    <property type="project" value="TreeGrafter"/>
</dbReference>
<accession>A0A8J6B6D2</accession>
<dbReference type="PANTHER" id="PTHR14781:SF0">
    <property type="entry name" value="INTRAFLAGELLAR TRANSPORT PROTEIN 56"/>
    <property type="match status" value="1"/>
</dbReference>
<keyword evidence="7" id="KW-1185">Reference proteome</keyword>
<protein>
    <submittedName>
        <fullName evidence="6">Anaphase-promoting complex, cyclosome, subunit 3</fullName>
    </submittedName>
</protein>
<dbReference type="GO" id="GO:0036064">
    <property type="term" value="C:ciliary basal body"/>
    <property type="evidence" value="ECO:0007669"/>
    <property type="project" value="TreeGrafter"/>
</dbReference>
<dbReference type="Gene3D" id="1.25.40.10">
    <property type="entry name" value="Tetratricopeptide repeat domain"/>
    <property type="match status" value="3"/>
</dbReference>
<dbReference type="InterPro" id="IPR030511">
    <property type="entry name" value="TTC26"/>
</dbReference>
<dbReference type="EMBL" id="JAHDYR010000018">
    <property type="protein sequence ID" value="KAG9394019.1"/>
    <property type="molecule type" value="Genomic_DNA"/>
</dbReference>
<dbReference type="OrthoDB" id="95390at2759"/>
<dbReference type="GO" id="GO:0035735">
    <property type="term" value="P:intraciliary transport involved in cilium assembly"/>
    <property type="evidence" value="ECO:0007669"/>
    <property type="project" value="TreeGrafter"/>
</dbReference>
<evidence type="ECO:0000313" key="7">
    <source>
        <dbReference type="Proteomes" id="UP000717585"/>
    </source>
</evidence>
<evidence type="ECO:0000256" key="2">
    <source>
        <dbReference type="ARBA" id="ARBA00007834"/>
    </source>
</evidence>
<dbReference type="SUPFAM" id="SSF48452">
    <property type="entry name" value="TPR-like"/>
    <property type="match status" value="1"/>
</dbReference>
<sequence>MIHNRAIGRTRVEHKQQEAQTKKYSLEEFLEKCDYEGAVTLLKFNIINKITTVEKPQEWLAYCYVHLGKYQEAFNIYERLLQSDDEYDADHLLHAAVCKVYMGEFEEARDLAQRGPANALQNRILFHIACKLQDDDALLQYHSKLQNVESDQLALAAVHYLRSHFEPSLETYKQLADDHPEYDALNLYMAMVHYRLDYYDKSLEVLKKYLAKYTNSLAAVNLAACNEYRLYTGAAAEASMKPYIAREPALGRMPLIRHNMVVFNDGKNADKILPELFESVPESRLNLVIYHLKRKESEEAWELIKDFEPSIPPEFILKASVAAMLGQDSDNLTLLNLAKEWYSLVGGSATEQDTVPGRQAMSACLFLLRQFDDVIIYLDSIKQYFENDPTFHWNYGMALAFAGRTEDALSVLQGVVDPMMREDPAYLLNMARLYIRSDNPDMAWELYCRASLPPEQSMELLQLIGNDCYTAKQWLHALKAFDALERLEPSTELWKAKRGAAVGLVRDVAEGKEDDAVLDDVVAMLKKSQAQDQAALLVSRIEQWRLTI</sequence>
<evidence type="ECO:0000256" key="5">
    <source>
        <dbReference type="ARBA" id="ARBA00023273"/>
    </source>
</evidence>
<keyword evidence="5" id="KW-0966">Cell projection</keyword>
<dbReference type="Proteomes" id="UP000717585">
    <property type="component" value="Unassembled WGS sequence"/>
</dbReference>
<proteinExistence type="inferred from homology"/>
<keyword evidence="4" id="KW-0802">TPR repeat</keyword>
<dbReference type="Pfam" id="PF12895">
    <property type="entry name" value="ANAPC3"/>
    <property type="match status" value="1"/>
</dbReference>
<evidence type="ECO:0000256" key="4">
    <source>
        <dbReference type="ARBA" id="ARBA00022803"/>
    </source>
</evidence>
<gene>
    <name evidence="6" type="ORF">J8273_4619</name>
</gene>
<reference evidence="6" key="1">
    <citation type="submission" date="2021-05" db="EMBL/GenBank/DDBJ databases">
        <title>A free-living protist that lacks canonical eukaryotic 1 DNA replication and segregation systems.</title>
        <authorList>
            <person name="Salas-Leiva D.E."/>
            <person name="Tromer E.C."/>
            <person name="Curtis B.A."/>
            <person name="Jerlstrom-Hultqvist J."/>
            <person name="Kolisko M."/>
            <person name="Yi Z."/>
            <person name="Salas-Leiva J.S."/>
            <person name="Gallot-Lavallee L."/>
            <person name="Kops G.J.P.L."/>
            <person name="Archibald J.M."/>
            <person name="Simpson A.G.B."/>
            <person name="Roger A.J."/>
        </authorList>
    </citation>
    <scope>NUCLEOTIDE SEQUENCE</scope>
    <source>
        <strain evidence="6">BICM</strain>
    </source>
</reference>
<dbReference type="GO" id="GO:0035720">
    <property type="term" value="P:intraciliary anterograde transport"/>
    <property type="evidence" value="ECO:0007669"/>
    <property type="project" value="TreeGrafter"/>
</dbReference>
<dbReference type="AlphaFoldDB" id="A0A8J6B6D2"/>
<evidence type="ECO:0000313" key="6">
    <source>
        <dbReference type="EMBL" id="KAG9394019.1"/>
    </source>
</evidence>
<keyword evidence="3" id="KW-0677">Repeat</keyword>
<dbReference type="PANTHER" id="PTHR14781">
    <property type="entry name" value="INTRAFLAGELLAR TRANSPORT PROTEIN 56"/>
    <property type="match status" value="1"/>
</dbReference>
<comment type="similarity">
    <text evidence="2">Belongs to the IFT56 family.</text>
</comment>
<dbReference type="GO" id="GO:0120170">
    <property type="term" value="F:intraciliary transport particle B binding"/>
    <property type="evidence" value="ECO:0007669"/>
    <property type="project" value="TreeGrafter"/>
</dbReference>
<evidence type="ECO:0000256" key="3">
    <source>
        <dbReference type="ARBA" id="ARBA00022737"/>
    </source>
</evidence>
<comment type="caution">
    <text evidence="6">The sequence shown here is derived from an EMBL/GenBank/DDBJ whole genome shotgun (WGS) entry which is preliminary data.</text>
</comment>
<dbReference type="GO" id="GO:0097546">
    <property type="term" value="C:ciliary base"/>
    <property type="evidence" value="ECO:0007669"/>
    <property type="project" value="TreeGrafter"/>
</dbReference>
<dbReference type="InterPro" id="IPR011990">
    <property type="entry name" value="TPR-like_helical_dom_sf"/>
</dbReference>
<evidence type="ECO:0000256" key="1">
    <source>
        <dbReference type="ARBA" id="ARBA00004138"/>
    </source>
</evidence>
<name>A0A8J6B6D2_9EUKA</name>